<keyword evidence="3" id="KW-0238">DNA-binding</keyword>
<dbReference type="InterPro" id="IPR000524">
    <property type="entry name" value="Tscrpt_reg_HTH_GntR"/>
</dbReference>
<evidence type="ECO:0000256" key="2">
    <source>
        <dbReference type="ARBA" id="ARBA00023015"/>
    </source>
</evidence>
<dbReference type="CDD" id="cd07377">
    <property type="entry name" value="WHTH_GntR"/>
    <property type="match status" value="1"/>
</dbReference>
<dbReference type="Pfam" id="PF07702">
    <property type="entry name" value="UTRA"/>
    <property type="match status" value="1"/>
</dbReference>
<dbReference type="AlphaFoldDB" id="A0A239SZ70"/>
<accession>A0A239SZ70</accession>
<dbReference type="SUPFAM" id="SSF46785">
    <property type="entry name" value="Winged helix' DNA-binding domain"/>
    <property type="match status" value="1"/>
</dbReference>
<dbReference type="FunFam" id="3.40.1410.10:FF:000008">
    <property type="entry name" value="Transcriptional regulator, GntR family"/>
    <property type="match status" value="1"/>
</dbReference>
<dbReference type="Gene3D" id="1.10.10.10">
    <property type="entry name" value="Winged helix-like DNA-binding domain superfamily/Winged helix DNA-binding domain"/>
    <property type="match status" value="1"/>
</dbReference>
<dbReference type="eggNOG" id="COG2188">
    <property type="taxonomic scope" value="Bacteria"/>
</dbReference>
<dbReference type="Proteomes" id="UP000215185">
    <property type="component" value="Chromosome 1"/>
</dbReference>
<evidence type="ECO:0000256" key="1">
    <source>
        <dbReference type="ARBA" id="ARBA00022491"/>
    </source>
</evidence>
<dbReference type="PROSITE" id="PS50949">
    <property type="entry name" value="HTH_GNTR"/>
    <property type="match status" value="1"/>
</dbReference>
<dbReference type="Gene3D" id="3.40.1410.10">
    <property type="entry name" value="Chorismate lyase-like"/>
    <property type="match status" value="1"/>
</dbReference>
<dbReference type="KEGG" id="smen:SAMEA4412692_1986"/>
<proteinExistence type="predicted"/>
<feature type="domain" description="HTH gntR-type" evidence="5">
    <location>
        <begin position="1"/>
        <end position="69"/>
    </location>
</feature>
<dbReference type="EMBL" id="LT906439">
    <property type="protein sequence ID" value="SNU90781.1"/>
    <property type="molecule type" value="Genomic_DNA"/>
</dbReference>
<dbReference type="InterPro" id="IPR036388">
    <property type="entry name" value="WH-like_DNA-bd_sf"/>
</dbReference>
<dbReference type="GO" id="GO:0003700">
    <property type="term" value="F:DNA-binding transcription factor activity"/>
    <property type="evidence" value="ECO:0007669"/>
    <property type="project" value="InterPro"/>
</dbReference>
<dbReference type="GO" id="GO:0003677">
    <property type="term" value="F:DNA binding"/>
    <property type="evidence" value="ECO:0007669"/>
    <property type="project" value="UniProtKB-KW"/>
</dbReference>
<evidence type="ECO:0000313" key="6">
    <source>
        <dbReference type="EMBL" id="SNU90781.1"/>
    </source>
</evidence>
<dbReference type="Pfam" id="PF00392">
    <property type="entry name" value="GntR"/>
    <property type="match status" value="1"/>
</dbReference>
<keyword evidence="7" id="KW-1185">Reference proteome</keyword>
<keyword evidence="1" id="KW-0678">Repressor</keyword>
<keyword evidence="4" id="KW-0804">Transcription</keyword>
<dbReference type="FunFam" id="1.10.10.10:FF:000079">
    <property type="entry name" value="GntR family transcriptional regulator"/>
    <property type="match status" value="1"/>
</dbReference>
<dbReference type="PRINTS" id="PR00035">
    <property type="entry name" value="HTHGNTR"/>
</dbReference>
<protein>
    <submittedName>
        <fullName evidence="6">GntR family transcriptional regulator</fullName>
    </submittedName>
</protein>
<dbReference type="OrthoDB" id="9815017at2"/>
<dbReference type="InterPro" id="IPR011663">
    <property type="entry name" value="UTRA"/>
</dbReference>
<reference evidence="6 7" key="1">
    <citation type="submission" date="2017-06" db="EMBL/GenBank/DDBJ databases">
        <authorList>
            <consortium name="Pathogen Informatics"/>
        </authorList>
    </citation>
    <scope>NUCLEOTIDE SEQUENCE [LARGE SCALE GENOMIC DNA]</scope>
    <source>
        <strain evidence="6 7">NCTC13788</strain>
    </source>
</reference>
<dbReference type="STRING" id="1123308.GCA_000380085_01036"/>
<dbReference type="PANTHER" id="PTHR44846:SF5">
    <property type="entry name" value="HTH-TYPE TRANSCRIPTIONAL REGULATOR GMUR"/>
    <property type="match status" value="1"/>
</dbReference>
<evidence type="ECO:0000256" key="3">
    <source>
        <dbReference type="ARBA" id="ARBA00023125"/>
    </source>
</evidence>
<dbReference type="InterPro" id="IPR050679">
    <property type="entry name" value="Bact_HTH_transcr_reg"/>
</dbReference>
<dbReference type="SUPFAM" id="SSF64288">
    <property type="entry name" value="Chorismate lyase-like"/>
    <property type="match status" value="1"/>
</dbReference>
<evidence type="ECO:0000313" key="7">
    <source>
        <dbReference type="Proteomes" id="UP000215185"/>
    </source>
</evidence>
<dbReference type="RefSeq" id="WP_018373608.1">
    <property type="nucleotide sequence ID" value="NZ_LT906439.1"/>
</dbReference>
<evidence type="ECO:0000256" key="4">
    <source>
        <dbReference type="ARBA" id="ARBA00023163"/>
    </source>
</evidence>
<dbReference type="PANTHER" id="PTHR44846">
    <property type="entry name" value="MANNOSYL-D-GLYCERATE TRANSPORT/METABOLISM SYSTEM REPRESSOR MNGR-RELATED"/>
    <property type="match status" value="1"/>
</dbReference>
<dbReference type="SMART" id="SM00345">
    <property type="entry name" value="HTH_GNTR"/>
    <property type="match status" value="1"/>
</dbReference>
<evidence type="ECO:0000259" key="5">
    <source>
        <dbReference type="PROSITE" id="PS50949"/>
    </source>
</evidence>
<gene>
    <name evidence="6" type="primary">ydhQ2_2</name>
    <name evidence="6" type="ORF">SAMEA4412692_01986</name>
</gene>
<organism evidence="6 7">
    <name type="scientific">Streptococcus merionis</name>
    <dbReference type="NCBI Taxonomy" id="400065"/>
    <lineage>
        <taxon>Bacteria</taxon>
        <taxon>Bacillati</taxon>
        <taxon>Bacillota</taxon>
        <taxon>Bacilli</taxon>
        <taxon>Lactobacillales</taxon>
        <taxon>Streptococcaceae</taxon>
        <taxon>Streptococcus</taxon>
    </lineage>
</organism>
<dbReference type="InterPro" id="IPR028978">
    <property type="entry name" value="Chorismate_lyase_/UTRA_dom_sf"/>
</dbReference>
<dbReference type="InterPro" id="IPR036390">
    <property type="entry name" value="WH_DNA-bd_sf"/>
</dbReference>
<name>A0A239SZ70_9STRE</name>
<keyword evidence="2" id="KW-0805">Transcription regulation</keyword>
<dbReference type="GO" id="GO:0045892">
    <property type="term" value="P:negative regulation of DNA-templated transcription"/>
    <property type="evidence" value="ECO:0007669"/>
    <property type="project" value="TreeGrafter"/>
</dbReference>
<sequence>MQKYNVIANDVRKKILDRTYKANDQLPFEKDLCEAYEVSKMTVKKALDILVAEGLIIKRRGAGTFVKDLSVEDMEKMIVGSQMIGTSAYYPTRTVTSKVLRFEIISATEKVANKLNIALGSFVYDIERVRILDGNPIVMENTFMPISVIPDLALKNVEESIYEYIQDGLGMKIQSAHRNITVRKASDAEVEHLEMEKGDPVGVVEQVGFLSSGMTFEYSISTHRYDTFSIEMMIRQD</sequence>
<dbReference type="SMART" id="SM00866">
    <property type="entry name" value="UTRA"/>
    <property type="match status" value="1"/>
</dbReference>